<evidence type="ECO:0000313" key="1">
    <source>
        <dbReference type="EMBL" id="WNH54250.1"/>
    </source>
</evidence>
<dbReference type="Proteomes" id="UP001302072">
    <property type="component" value="Chromosome"/>
</dbReference>
<evidence type="ECO:0000313" key="2">
    <source>
        <dbReference type="Proteomes" id="UP001302072"/>
    </source>
</evidence>
<gene>
    <name evidence="1" type="ORF">PDM29_08235</name>
</gene>
<name>A0ABY9YTI2_9GAMM</name>
<protein>
    <submittedName>
        <fullName evidence="1">Uncharacterized protein</fullName>
    </submittedName>
</protein>
<sequence length="235" mass="26962">MTDLNLLRKAFAECLGQERFLKFLAQGFRPRLKFWQEQEVDRFYATHSSWHHDIHELEAALRFCHVHERDLLPCSLPTFNGCLTLSSTYIRERSAQFPNAAVDARLVPDGGPSSVKAWYCPECRLALERWHCARRRERGIPDGLMLFTVVEALHIKHFNMLAIRVAEDLAPLNSGGSYQATIVRPDGTRRKARPMIEHQKREPFTRVFLSFHGLEKSDVPVGSTIEVMHSQPAAL</sequence>
<dbReference type="RefSeq" id="WP_311193362.1">
    <property type="nucleotide sequence ID" value="NZ_CP115541.1"/>
</dbReference>
<reference evidence="1 2" key="1">
    <citation type="submission" date="2022-12" db="EMBL/GenBank/DDBJ databases">
        <title>Two new species, Stenotrophomonas aracearum and Stenotrophomonas oahuensis, isolated from Anthurium (Araceae family) in Hawaii.</title>
        <authorList>
            <person name="Chunag S.C."/>
            <person name="Dobhal S."/>
            <person name="Alvarez A."/>
            <person name="Arif M."/>
        </authorList>
    </citation>
    <scope>NUCLEOTIDE SEQUENCE [LARGE SCALE GENOMIC DNA]</scope>
    <source>
        <strain evidence="1 2">A5586</strain>
    </source>
</reference>
<organism evidence="1 2">
    <name type="scientific">Stenotrophomonas oahuensis</name>
    <dbReference type="NCBI Taxonomy" id="3003271"/>
    <lineage>
        <taxon>Bacteria</taxon>
        <taxon>Pseudomonadati</taxon>
        <taxon>Pseudomonadota</taxon>
        <taxon>Gammaproteobacteria</taxon>
        <taxon>Lysobacterales</taxon>
        <taxon>Lysobacteraceae</taxon>
        <taxon>Stenotrophomonas</taxon>
    </lineage>
</organism>
<dbReference type="EMBL" id="CP115541">
    <property type="protein sequence ID" value="WNH54250.1"/>
    <property type="molecule type" value="Genomic_DNA"/>
</dbReference>
<accession>A0ABY9YTI2</accession>
<keyword evidence="2" id="KW-1185">Reference proteome</keyword>
<proteinExistence type="predicted"/>